<dbReference type="Proteomes" id="UP001219518">
    <property type="component" value="Unassembled WGS sequence"/>
</dbReference>
<reference evidence="1" key="2">
    <citation type="journal article" date="2023" name="BMC Genomics">
        <title>Pest status, molecular evolution, and epigenetic factors derived from the genome assembly of Frankliniella fusca, a thysanopteran phytovirus vector.</title>
        <authorList>
            <person name="Catto M.A."/>
            <person name="Labadie P.E."/>
            <person name="Jacobson A.L."/>
            <person name="Kennedy G.G."/>
            <person name="Srinivasan R."/>
            <person name="Hunt B.G."/>
        </authorList>
    </citation>
    <scope>NUCLEOTIDE SEQUENCE</scope>
    <source>
        <strain evidence="1">PL_HMW_Pooled</strain>
    </source>
</reference>
<accession>A0AAE1HGX6</accession>
<evidence type="ECO:0000313" key="1">
    <source>
        <dbReference type="EMBL" id="KAK3920933.1"/>
    </source>
</evidence>
<reference evidence="1" key="1">
    <citation type="submission" date="2021-07" db="EMBL/GenBank/DDBJ databases">
        <authorList>
            <person name="Catto M.A."/>
            <person name="Jacobson A."/>
            <person name="Kennedy G."/>
            <person name="Labadie P."/>
            <person name="Hunt B.G."/>
            <person name="Srinivasan R."/>
        </authorList>
    </citation>
    <scope>NUCLEOTIDE SEQUENCE</scope>
    <source>
        <strain evidence="1">PL_HMW_Pooled</strain>
        <tissue evidence="1">Head</tissue>
    </source>
</reference>
<dbReference type="AlphaFoldDB" id="A0AAE1HGX6"/>
<gene>
    <name evidence="1" type="ORF">KUF71_010170</name>
</gene>
<dbReference type="EMBL" id="JAHWGI010001024">
    <property type="protein sequence ID" value="KAK3920933.1"/>
    <property type="molecule type" value="Genomic_DNA"/>
</dbReference>
<comment type="caution">
    <text evidence="1">The sequence shown here is derived from an EMBL/GenBank/DDBJ whole genome shotgun (WGS) entry which is preliminary data.</text>
</comment>
<proteinExistence type="predicted"/>
<name>A0AAE1HGX6_9NEOP</name>
<evidence type="ECO:0000313" key="2">
    <source>
        <dbReference type="Proteomes" id="UP001219518"/>
    </source>
</evidence>
<protein>
    <submittedName>
        <fullName evidence="1">Coadhesin</fullName>
    </submittedName>
</protein>
<organism evidence="1 2">
    <name type="scientific">Frankliniella fusca</name>
    <dbReference type="NCBI Taxonomy" id="407009"/>
    <lineage>
        <taxon>Eukaryota</taxon>
        <taxon>Metazoa</taxon>
        <taxon>Ecdysozoa</taxon>
        <taxon>Arthropoda</taxon>
        <taxon>Hexapoda</taxon>
        <taxon>Insecta</taxon>
        <taxon>Pterygota</taxon>
        <taxon>Neoptera</taxon>
        <taxon>Paraneoptera</taxon>
        <taxon>Thysanoptera</taxon>
        <taxon>Terebrantia</taxon>
        <taxon>Thripoidea</taxon>
        <taxon>Thripidae</taxon>
        <taxon>Frankliniella</taxon>
    </lineage>
</organism>
<sequence>MLRASRARYPPAAVGDTVIAPIPDVDRGRGDPRNVTRVVIEVTEDNLYRLGNKQGQIYTIFSRNMFTKAKEKFLSAEEVPDIRVPLRPMATAQSLMVGEGCVRCACRDGCKATSKCKNRTAQILCNSKCQGSLACTTK</sequence>
<keyword evidence="2" id="KW-1185">Reference proteome</keyword>